<dbReference type="InterPro" id="IPR007506">
    <property type="entry name" value="PMDh-L-like_dom"/>
</dbReference>
<dbReference type="Pfam" id="PF04412">
    <property type="entry name" value="AcnX"/>
    <property type="match status" value="1"/>
</dbReference>
<dbReference type="EMBL" id="ACBZ01000104">
    <property type="protein sequence ID" value="EEG49061.1"/>
    <property type="molecule type" value="Genomic_DNA"/>
</dbReference>
<dbReference type="HOGENOM" id="CLU_018825_0_0_9"/>
<dbReference type="Proteomes" id="UP000003100">
    <property type="component" value="Unassembled WGS sequence"/>
</dbReference>
<keyword evidence="1" id="KW-0408">Iron</keyword>
<sequence>MKLNTYEQEMLSGKHGEAKRVAMKILSRMGEIYGAEEMISVESAHIDGCSYSAVWDAGLDFAEKMEKLGGQVAVPTSLNITSRDIREWEKFQVPVGFAKKCERMENAYINMGCIPTWTCSPYQYGNVPRFGTHIAWAESNAVNYANSILGARTERYGDLIDLCCALVGRAPYMGLHKTENRAAKVVYDISQIPMKYLEDPSAFAVLGYLVGKDVKEEIPAVVGAESFVGKEHLKAFSAASAASGSVGMFHVIGCTPEARTLKEATQGKEDTRNVAVDEEMYWHAYEE</sequence>
<keyword evidence="5" id="KW-1185">Reference proteome</keyword>
<dbReference type="PANTHER" id="PTHR36577">
    <property type="entry name" value="DUF521 DOMAIN PROTEIN (AFU_ORTHOLOGUE AFUA_6G00490)"/>
    <property type="match status" value="1"/>
</dbReference>
<evidence type="ECO:0000259" key="3">
    <source>
        <dbReference type="Pfam" id="PF04412"/>
    </source>
</evidence>
<dbReference type="PANTHER" id="PTHR36577:SF3">
    <property type="entry name" value="DUF521 DOMAIN PROTEIN (AFU_ORTHOLOGUE AFUA_6G00490)"/>
    <property type="match status" value="1"/>
</dbReference>
<feature type="non-terminal residue" evidence="4">
    <location>
        <position position="287"/>
    </location>
</feature>
<evidence type="ECO:0000256" key="2">
    <source>
        <dbReference type="ARBA" id="ARBA00023239"/>
    </source>
</evidence>
<evidence type="ECO:0000256" key="1">
    <source>
        <dbReference type="ARBA" id="ARBA00023004"/>
    </source>
</evidence>
<gene>
    <name evidence="4" type="ORF">RUMHYD_02031</name>
</gene>
<keyword evidence="2" id="KW-0456">Lyase</keyword>
<organism evidence="4 5">
    <name type="scientific">Blautia hydrogenotrophica (strain DSM 10507 / JCM 14656 / S5a33)</name>
    <name type="common">Ruminococcus hydrogenotrophicus</name>
    <dbReference type="NCBI Taxonomy" id="476272"/>
    <lineage>
        <taxon>Bacteria</taxon>
        <taxon>Bacillati</taxon>
        <taxon>Bacillota</taxon>
        <taxon>Clostridia</taxon>
        <taxon>Lachnospirales</taxon>
        <taxon>Lachnospiraceae</taxon>
        <taxon>Blautia</taxon>
    </lineage>
</organism>
<accession>C0CME8</accession>
<reference evidence="4 5" key="1">
    <citation type="submission" date="2009-01" db="EMBL/GenBank/DDBJ databases">
        <authorList>
            <person name="Fulton L."/>
            <person name="Clifton S."/>
            <person name="Fulton B."/>
            <person name="Xu J."/>
            <person name="Minx P."/>
            <person name="Pepin K.H."/>
            <person name="Johnson M."/>
            <person name="Bhonagiri V."/>
            <person name="Nash W.E."/>
            <person name="Mardis E.R."/>
            <person name="Wilson R.K."/>
        </authorList>
    </citation>
    <scope>NUCLEOTIDE SEQUENCE [LARGE SCALE GENOMIC DNA]</scope>
    <source>
        <strain evidence="5">DSM 10507 / JCM 14656 / S5a33</strain>
    </source>
</reference>
<comment type="caution">
    <text evidence="4">The sequence shown here is derived from an EMBL/GenBank/DDBJ whole genome shotgun (WGS) entry which is preliminary data.</text>
</comment>
<dbReference type="eggNOG" id="COG1679">
    <property type="taxonomic scope" value="Bacteria"/>
</dbReference>
<dbReference type="AlphaFoldDB" id="C0CME8"/>
<evidence type="ECO:0000313" key="4">
    <source>
        <dbReference type="EMBL" id="EEG49061.1"/>
    </source>
</evidence>
<evidence type="ECO:0000313" key="5">
    <source>
        <dbReference type="Proteomes" id="UP000003100"/>
    </source>
</evidence>
<protein>
    <recommendedName>
        <fullName evidence="3">Phosphomevalonate dehydratase large subunit-like domain-containing protein</fullName>
    </recommendedName>
</protein>
<dbReference type="GO" id="GO:0016829">
    <property type="term" value="F:lyase activity"/>
    <property type="evidence" value="ECO:0007669"/>
    <property type="project" value="UniProtKB-KW"/>
</dbReference>
<dbReference type="PATRIC" id="fig|476272.21.peg.1461"/>
<dbReference type="RefSeq" id="WP_005949040.1">
    <property type="nucleotide sequence ID" value="NZ_GG657685.1"/>
</dbReference>
<reference evidence="4 5" key="2">
    <citation type="submission" date="2009-02" db="EMBL/GenBank/DDBJ databases">
        <title>Draft genome sequence of Blautia hydrogenotrophica DSM 10507 (Ruminococcus hydrogenotrophicus DSM 10507).</title>
        <authorList>
            <person name="Sudarsanam P."/>
            <person name="Ley R."/>
            <person name="Guruge J."/>
            <person name="Turnbaugh P.J."/>
            <person name="Mahowald M."/>
            <person name="Liep D."/>
            <person name="Gordon J."/>
        </authorList>
    </citation>
    <scope>NUCLEOTIDE SEQUENCE [LARGE SCALE GENOMIC DNA]</scope>
    <source>
        <strain evidence="5">DSM 10507 / JCM 14656 / S5a33</strain>
    </source>
</reference>
<name>C0CME8_BLAHS</name>
<feature type="domain" description="Phosphomevalonate dehydratase large subunit-like" evidence="3">
    <location>
        <begin position="1"/>
        <end position="286"/>
    </location>
</feature>
<proteinExistence type="predicted"/>